<reference evidence="3 4" key="1">
    <citation type="submission" date="2023-06" db="EMBL/GenBank/DDBJ databases">
        <title>Rhodococcus indonesiensis sp. nov a new member of the Rhodococcus ruber lineage isolated from a sediment of neutral hot spring.</title>
        <authorList>
            <person name="Kusuma A.B."/>
            <person name="Fenylestari G."/>
            <person name="Ammar F."/>
            <person name="Nouioui I."/>
            <person name="Goodfellow M."/>
        </authorList>
    </citation>
    <scope>NUCLEOTIDE SEQUENCE [LARGE SCALE GENOMIC DNA]</scope>
    <source>
        <strain evidence="3 4">CSLK01-03</strain>
    </source>
</reference>
<name>A0ABT7RQ14_9NOCA</name>
<dbReference type="EMBL" id="JAUBOF010000056">
    <property type="protein sequence ID" value="MDM7489742.1"/>
    <property type="molecule type" value="Genomic_DNA"/>
</dbReference>
<dbReference type="InterPro" id="IPR025736">
    <property type="entry name" value="PucR_C-HTH_dom"/>
</dbReference>
<comment type="caution">
    <text evidence="3">The sequence shown here is derived from an EMBL/GenBank/DDBJ whole genome shotgun (WGS) entry which is preliminary data.</text>
</comment>
<gene>
    <name evidence="3" type="ORF">QT969_15790</name>
</gene>
<dbReference type="Proteomes" id="UP001233164">
    <property type="component" value="Unassembled WGS sequence"/>
</dbReference>
<dbReference type="Pfam" id="PF07905">
    <property type="entry name" value="PucR"/>
    <property type="match status" value="1"/>
</dbReference>
<accession>A0ABT7RQ14</accession>
<dbReference type="InterPro" id="IPR042070">
    <property type="entry name" value="PucR_C-HTH_sf"/>
</dbReference>
<feature type="domain" description="PucR C-terminal helix-turn-helix" evidence="2">
    <location>
        <begin position="418"/>
        <end position="476"/>
    </location>
</feature>
<dbReference type="Gene3D" id="1.10.10.2840">
    <property type="entry name" value="PucR C-terminal helix-turn-helix domain"/>
    <property type="match status" value="1"/>
</dbReference>
<sequence length="489" mass="53284">MISVDQLVAVPSLGLKYLAGAHGGGRLVTWAHACDLPDPWLWFEAGDLVMTTGAGLPEDEREQARWMEQLIDSQVSALVVAPRPDAPDITPALLEVAERRGFPVLSAGFDLQFVCLARTVIESAVESERQRLATITRLYDVYWQALHARGTFADRISTLEGTTGWALQVRDQATGEVLVSGRLARHRQATSLTAEGEAVEIPIPGTREIVLSAAAGKSPVNDRPLLQHLGGLIALELEHEAAQKDRLRASGADLLLGLLDETVTVAAVWPELRHRGMTGAVVVACWSTPDASPLRHESIHRDVSLQQYAPLLVARPAMLIGIVPCDLDLLAAIGTKLAQRCAVGISDKLSANSSVVEAARQAQLAVARAHEQHRTVQVYGEDTDDGGFLPRSVEETRRFVRATLGPLLAHDKHNDSDLVNSVRVFLRHDGAWQRSADELSIHRQTLVYRLRRVEQLTGLKPTSTEGSAMLWLALTAAERASLDLDELID</sequence>
<evidence type="ECO:0000259" key="2">
    <source>
        <dbReference type="Pfam" id="PF13556"/>
    </source>
</evidence>
<proteinExistence type="predicted"/>
<dbReference type="RefSeq" id="WP_289379845.1">
    <property type="nucleotide sequence ID" value="NZ_JAUBOF010000056.1"/>
</dbReference>
<organism evidence="3 4">
    <name type="scientific">Rhodococcus indonesiensis</name>
    <dbReference type="NCBI Taxonomy" id="3055869"/>
    <lineage>
        <taxon>Bacteria</taxon>
        <taxon>Bacillati</taxon>
        <taxon>Actinomycetota</taxon>
        <taxon>Actinomycetes</taxon>
        <taxon>Mycobacteriales</taxon>
        <taxon>Nocardiaceae</taxon>
        <taxon>Rhodococcus</taxon>
    </lineage>
</organism>
<feature type="domain" description="Purine catabolism PurC-like" evidence="1">
    <location>
        <begin position="7"/>
        <end position="121"/>
    </location>
</feature>
<evidence type="ECO:0000259" key="1">
    <source>
        <dbReference type="Pfam" id="PF07905"/>
    </source>
</evidence>
<keyword evidence="4" id="KW-1185">Reference proteome</keyword>
<protein>
    <submittedName>
        <fullName evidence="3">PucR family transcriptional regulator ligand-binding domain-containing protein</fullName>
    </submittedName>
</protein>
<dbReference type="Pfam" id="PF13556">
    <property type="entry name" value="HTH_30"/>
    <property type="match status" value="1"/>
</dbReference>
<dbReference type="InterPro" id="IPR012914">
    <property type="entry name" value="PucR_dom"/>
</dbReference>
<evidence type="ECO:0000313" key="3">
    <source>
        <dbReference type="EMBL" id="MDM7489742.1"/>
    </source>
</evidence>
<evidence type="ECO:0000313" key="4">
    <source>
        <dbReference type="Proteomes" id="UP001233164"/>
    </source>
</evidence>
<dbReference type="PANTHER" id="PTHR33744:SF1">
    <property type="entry name" value="DNA-BINDING TRANSCRIPTIONAL ACTIVATOR ADER"/>
    <property type="match status" value="1"/>
</dbReference>
<dbReference type="PANTHER" id="PTHR33744">
    <property type="entry name" value="CARBOHYDRATE DIACID REGULATOR"/>
    <property type="match status" value="1"/>
</dbReference>
<dbReference type="InterPro" id="IPR051448">
    <property type="entry name" value="CdaR-like_regulators"/>
</dbReference>